<feature type="transmembrane region" description="Helical" evidence="17">
    <location>
        <begin position="21"/>
        <end position="39"/>
    </location>
</feature>
<proteinExistence type="inferred from homology"/>
<dbReference type="GO" id="GO:0015990">
    <property type="term" value="P:electron transport coupled proton transport"/>
    <property type="evidence" value="ECO:0007669"/>
    <property type="project" value="TreeGrafter"/>
</dbReference>
<feature type="transmembrane region" description="Helical" evidence="17">
    <location>
        <begin position="180"/>
        <end position="200"/>
    </location>
</feature>
<evidence type="ECO:0000256" key="3">
    <source>
        <dbReference type="ARBA" id="ARBA00009025"/>
    </source>
</evidence>
<dbReference type="InterPro" id="IPR001750">
    <property type="entry name" value="ND/Mrp_TM"/>
</dbReference>
<dbReference type="GO" id="GO:0031966">
    <property type="term" value="C:mitochondrial membrane"/>
    <property type="evidence" value="ECO:0007669"/>
    <property type="project" value="UniProtKB-SubCell"/>
</dbReference>
<feature type="domain" description="NADH:quinone oxidoreductase/Mrp antiporter transmembrane" evidence="18">
    <location>
        <begin position="105"/>
        <end position="392"/>
    </location>
</feature>
<dbReference type="PANTHER" id="PTHR43507">
    <property type="entry name" value="NADH-UBIQUINONE OXIDOREDUCTASE CHAIN 4"/>
    <property type="match status" value="1"/>
</dbReference>
<evidence type="ECO:0000259" key="18">
    <source>
        <dbReference type="Pfam" id="PF00361"/>
    </source>
</evidence>
<dbReference type="PRINTS" id="PR01437">
    <property type="entry name" value="NUOXDRDTASE4"/>
</dbReference>
<feature type="transmembrane region" description="Helical" evidence="17">
    <location>
        <begin position="276"/>
        <end position="298"/>
    </location>
</feature>
<keyword evidence="10 17" id="KW-0249">Electron transport</keyword>
<feature type="transmembrane region" description="Helical" evidence="17">
    <location>
        <begin position="141"/>
        <end position="160"/>
    </location>
</feature>
<evidence type="ECO:0000256" key="11">
    <source>
        <dbReference type="ARBA" id="ARBA00022989"/>
    </source>
</evidence>
<keyword evidence="12 17" id="KW-0520">NAD</keyword>
<dbReference type="GO" id="GO:0048039">
    <property type="term" value="F:ubiquinone binding"/>
    <property type="evidence" value="ECO:0007669"/>
    <property type="project" value="TreeGrafter"/>
</dbReference>
<evidence type="ECO:0000256" key="10">
    <source>
        <dbReference type="ARBA" id="ARBA00022982"/>
    </source>
</evidence>
<keyword evidence="8 17" id="KW-0812">Transmembrane</keyword>
<sequence length="446" mass="52907">MMKLLMMIIFLNFNIYFWSNKILLIMMSITLMMMTIIYFNLYNFSMNWSMIYSWLGLDLMNFILILLTMWIISMMFMSSLKINKKKMFTFILIMLLINLNLSFMSMNYFMFYLFFEISLIPTFILIMGWGYQPERINASMFMLLYTLFASLPLLIILFYLLNKLYSLNFLIIMNNYMKFLNYEILMFIYMTLAFLVKLPLFMFHNWLPKAHVEAPVSGSMILAGVMLKLGGYGLMRSFMMMLNYCKNYNYLIYSIALMSMIMLSLNCLRQIDLKSLVAYSSIIHMGMMLLGLLTMSYWGYIGGLFMMIAHGLCSSAMFMLVNLFYERSKSRNMFINKGLIIYLPSLTMWWFMFCICNMSAPISLNLLSEIMIINVLLNWSFNMLIILMLGIYISAMYSLYLFSYTIHGYYCSMLNKLHINNLNSYLILLLHWIPLNMILLKMDLMM</sequence>
<dbReference type="Pfam" id="PF01059">
    <property type="entry name" value="Oxidored_q5_N"/>
    <property type="match status" value="1"/>
</dbReference>
<evidence type="ECO:0000256" key="4">
    <source>
        <dbReference type="ARBA" id="ARBA00012944"/>
    </source>
</evidence>
<keyword evidence="6 17" id="KW-0813">Transport</keyword>
<evidence type="ECO:0000256" key="8">
    <source>
        <dbReference type="ARBA" id="ARBA00022692"/>
    </source>
</evidence>
<feature type="transmembrane region" description="Helical" evidence="17">
    <location>
        <begin position="379"/>
        <end position="402"/>
    </location>
</feature>
<reference evidence="20" key="2">
    <citation type="journal article" date="2020" name="Int. J. Biol. Macromol.">
        <title>Novel gene rearrangement in the mitochondrial genome of Pachyneuron aphidis (Hymenoptera: Pteromalidae).</title>
        <authorList>
            <person name="Wu Y."/>
            <person name="Yang H."/>
            <person name="Feng Z."/>
            <person name="Li B."/>
            <person name="Zhou W."/>
            <person name="Song F."/>
            <person name="Li H."/>
            <person name="Zhang L."/>
            <person name="Cai W."/>
        </authorList>
    </citation>
    <scope>NUCLEOTIDE SEQUENCE</scope>
</reference>
<feature type="transmembrane region" description="Helical" evidence="17">
    <location>
        <begin position="422"/>
        <end position="440"/>
    </location>
</feature>
<dbReference type="GO" id="GO:0042773">
    <property type="term" value="P:ATP synthesis coupled electron transport"/>
    <property type="evidence" value="ECO:0007669"/>
    <property type="project" value="InterPro"/>
</dbReference>
<comment type="subcellular location">
    <subcellularLocation>
        <location evidence="2 17">Mitochondrion membrane</location>
        <topology evidence="2 17">Multi-pass membrane protein</topology>
    </subcellularLocation>
</comment>
<evidence type="ECO:0000256" key="14">
    <source>
        <dbReference type="ARBA" id="ARBA00023128"/>
    </source>
</evidence>
<evidence type="ECO:0000256" key="7">
    <source>
        <dbReference type="ARBA" id="ARBA00022660"/>
    </source>
</evidence>
<feature type="transmembrane region" description="Helical" evidence="17">
    <location>
        <begin position="250"/>
        <end position="269"/>
    </location>
</feature>
<feature type="transmembrane region" description="Helical" evidence="17">
    <location>
        <begin position="51"/>
        <end position="75"/>
    </location>
</feature>
<feature type="transmembrane region" description="Helical" evidence="17">
    <location>
        <begin position="109"/>
        <end position="129"/>
    </location>
</feature>
<keyword evidence="13 17" id="KW-0830">Ubiquinone</keyword>
<geneLocation type="mitochondrion" evidence="20"/>
<evidence type="ECO:0000256" key="12">
    <source>
        <dbReference type="ARBA" id="ARBA00023027"/>
    </source>
</evidence>
<comment type="function">
    <text evidence="1">Core subunit of the mitochondrial membrane respiratory chain NADH dehydrogenase (Complex I) that is believed to belong to the minimal assembly required for catalysis. Complex I functions in the transfer of electrons from NADH to the respiratory chain. The immediate electron acceptor for the enzyme is believed to be ubiquinone.</text>
</comment>
<keyword evidence="7 17" id="KW-0679">Respiratory chain</keyword>
<comment type="similarity">
    <text evidence="3 17">Belongs to the complex I subunit 4 family.</text>
</comment>
<evidence type="ECO:0000256" key="16">
    <source>
        <dbReference type="ARBA" id="ARBA00049551"/>
    </source>
</evidence>
<feature type="transmembrane region" description="Helical" evidence="17">
    <location>
        <begin position="212"/>
        <end position="230"/>
    </location>
</feature>
<dbReference type="AlphaFoldDB" id="A0A6G6D9T7"/>
<evidence type="ECO:0000313" key="20">
    <source>
        <dbReference type="EMBL" id="QIE13311.1"/>
    </source>
</evidence>
<dbReference type="GO" id="GO:0003954">
    <property type="term" value="F:NADH dehydrogenase activity"/>
    <property type="evidence" value="ECO:0007669"/>
    <property type="project" value="TreeGrafter"/>
</dbReference>
<dbReference type="InterPro" id="IPR000260">
    <property type="entry name" value="NADH4_N"/>
</dbReference>
<accession>A0A6G6D9T7</accession>
<evidence type="ECO:0000259" key="19">
    <source>
        <dbReference type="Pfam" id="PF01059"/>
    </source>
</evidence>
<comment type="catalytic activity">
    <reaction evidence="16 17">
        <text>a ubiquinone + NADH + 5 H(+)(in) = a ubiquinol + NAD(+) + 4 H(+)(out)</text>
        <dbReference type="Rhea" id="RHEA:29091"/>
        <dbReference type="Rhea" id="RHEA-COMP:9565"/>
        <dbReference type="Rhea" id="RHEA-COMP:9566"/>
        <dbReference type="ChEBI" id="CHEBI:15378"/>
        <dbReference type="ChEBI" id="CHEBI:16389"/>
        <dbReference type="ChEBI" id="CHEBI:17976"/>
        <dbReference type="ChEBI" id="CHEBI:57540"/>
        <dbReference type="ChEBI" id="CHEBI:57945"/>
        <dbReference type="EC" id="7.1.1.2"/>
    </reaction>
</comment>
<evidence type="ECO:0000256" key="13">
    <source>
        <dbReference type="ARBA" id="ARBA00023075"/>
    </source>
</evidence>
<dbReference type="EMBL" id="MK577639">
    <property type="protein sequence ID" value="QIE13311.1"/>
    <property type="molecule type" value="Genomic_DNA"/>
</dbReference>
<evidence type="ECO:0000256" key="2">
    <source>
        <dbReference type="ARBA" id="ARBA00004225"/>
    </source>
</evidence>
<evidence type="ECO:0000256" key="15">
    <source>
        <dbReference type="ARBA" id="ARBA00023136"/>
    </source>
</evidence>
<keyword evidence="11 17" id="KW-1133">Transmembrane helix</keyword>
<feature type="domain" description="NADH:ubiquinone oxidoreductase chain 4 N-terminal" evidence="19">
    <location>
        <begin position="1"/>
        <end position="100"/>
    </location>
</feature>
<reference evidence="20" key="1">
    <citation type="submission" date="2019-02" db="EMBL/GenBank/DDBJ databases">
        <authorList>
            <person name="Wu Y.F."/>
            <person name="Li H."/>
            <person name="Cai W.Z."/>
        </authorList>
    </citation>
    <scope>NUCLEOTIDE SEQUENCE</scope>
</reference>
<protein>
    <recommendedName>
        <fullName evidence="5 17">NADH-ubiquinone oxidoreductase chain 4</fullName>
        <ecNumber evidence="4 17">7.1.1.2</ecNumber>
    </recommendedName>
</protein>
<evidence type="ECO:0000256" key="6">
    <source>
        <dbReference type="ARBA" id="ARBA00022448"/>
    </source>
</evidence>
<organism evidence="20">
    <name type="scientific">Pachyneuron aphidis</name>
    <dbReference type="NCBI Taxonomy" id="909094"/>
    <lineage>
        <taxon>Eukaryota</taxon>
        <taxon>Metazoa</taxon>
        <taxon>Ecdysozoa</taxon>
        <taxon>Arthropoda</taxon>
        <taxon>Hexapoda</taxon>
        <taxon>Insecta</taxon>
        <taxon>Pterygota</taxon>
        <taxon>Neoptera</taxon>
        <taxon>Endopterygota</taxon>
        <taxon>Hymenoptera</taxon>
        <taxon>Apocrita</taxon>
        <taxon>Proctotrupomorpha</taxon>
        <taxon>Chalcidoidea</taxon>
        <taxon>Pteromalidae</taxon>
        <taxon>Pteromalinae</taxon>
        <taxon>Pachyneuron</taxon>
    </lineage>
</organism>
<keyword evidence="14 17" id="KW-0496">Mitochondrion</keyword>
<dbReference type="GO" id="GO:0008137">
    <property type="term" value="F:NADH dehydrogenase (ubiquinone) activity"/>
    <property type="evidence" value="ECO:0007669"/>
    <property type="project" value="UniProtKB-UniRule"/>
</dbReference>
<comment type="function">
    <text evidence="17">Core subunit of the mitochondrial membrane respiratory chain NADH dehydrogenase (Complex I) which catalyzes electron transfer from NADH through the respiratory chain, using ubiquinone as an electron acceptor. Essential for the catalytic activity and assembly of complex I.</text>
</comment>
<evidence type="ECO:0000256" key="9">
    <source>
        <dbReference type="ARBA" id="ARBA00022967"/>
    </source>
</evidence>
<feature type="transmembrane region" description="Helical" evidence="17">
    <location>
        <begin position="87"/>
        <end position="103"/>
    </location>
</feature>
<name>A0A6G6D9T7_9HYME</name>
<gene>
    <name evidence="20" type="primary">ND4</name>
</gene>
<dbReference type="Pfam" id="PF00361">
    <property type="entry name" value="Proton_antipo_M"/>
    <property type="match status" value="1"/>
</dbReference>
<dbReference type="EC" id="7.1.1.2" evidence="4 17"/>
<dbReference type="InterPro" id="IPR003918">
    <property type="entry name" value="NADH_UbQ_OxRdtase"/>
</dbReference>
<feature type="transmembrane region" description="Helical" evidence="17">
    <location>
        <begin position="346"/>
        <end position="367"/>
    </location>
</feature>
<evidence type="ECO:0000256" key="1">
    <source>
        <dbReference type="ARBA" id="ARBA00003257"/>
    </source>
</evidence>
<evidence type="ECO:0000256" key="17">
    <source>
        <dbReference type="RuleBase" id="RU003297"/>
    </source>
</evidence>
<feature type="transmembrane region" description="Helical" evidence="17">
    <location>
        <begin position="304"/>
        <end position="325"/>
    </location>
</feature>
<dbReference type="PANTHER" id="PTHR43507:SF20">
    <property type="entry name" value="NADH-UBIQUINONE OXIDOREDUCTASE CHAIN 4"/>
    <property type="match status" value="1"/>
</dbReference>
<keyword evidence="15 17" id="KW-0472">Membrane</keyword>
<keyword evidence="9" id="KW-1278">Translocase</keyword>
<evidence type="ECO:0000256" key="5">
    <source>
        <dbReference type="ARBA" id="ARBA00021006"/>
    </source>
</evidence>